<evidence type="ECO:0000256" key="6">
    <source>
        <dbReference type="RuleBase" id="RU000461"/>
    </source>
</evidence>
<dbReference type="SUPFAM" id="SSF48264">
    <property type="entry name" value="Cytochrome P450"/>
    <property type="match status" value="1"/>
</dbReference>
<comment type="caution">
    <text evidence="8">The sequence shown here is derived from an EMBL/GenBank/DDBJ whole genome shotgun (WGS) entry which is preliminary data.</text>
</comment>
<evidence type="ECO:0000256" key="1">
    <source>
        <dbReference type="ARBA" id="ARBA00010617"/>
    </source>
</evidence>
<dbReference type="GO" id="GO:0016705">
    <property type="term" value="F:oxidoreductase activity, acting on paired donors, with incorporation or reduction of molecular oxygen"/>
    <property type="evidence" value="ECO:0007669"/>
    <property type="project" value="InterPro"/>
</dbReference>
<keyword evidence="2 5" id="KW-0479">Metal-binding</keyword>
<keyword evidence="9" id="KW-1185">Reference proteome</keyword>
<dbReference type="EMBL" id="MCFA01000007">
    <property type="protein sequence ID" value="ORY18364.1"/>
    <property type="molecule type" value="Genomic_DNA"/>
</dbReference>
<dbReference type="GO" id="GO:0005506">
    <property type="term" value="F:iron ion binding"/>
    <property type="evidence" value="ECO:0007669"/>
    <property type="project" value="InterPro"/>
</dbReference>
<sequence length="550" mass="62705">MNSTINTTFAKLSETLLSPTHYQRSLIRPILSTIVLCLVVYQLIKYFTSDLPPFGSGLKRLPGPISTVPYLGRIHDVDRMHAWDSMKKFSDQYDGLFSCTLGGETHIWVAREDIAQDLLCKNAAISSARGDLGAYPGVTQDRKYLPLLGYTKHLIRQKKFAHAMVTRNVDRKYYGHISLEAKRFLHEILMRPEDFFDLIPLFCARVSARLAYGDAQSAPEHVRNAGTFISQLGPSGPITNLVPLLRFLPELLVPDIRTVRLRQEAEERLWRRCFTEAENTMKEGQHETYTNASLRTKAGGNGENLLFEDKDEAMYAVGMLCTVSIFTIGGPAVLFVLAMVLHPEWQRKIREEIDIVVSEEMVDLKHSPQLPTLRAAILEAIRWRTTVPLGVPRLLEKNYTFDGYHFPKDAVVHVLDIALSRDPERYLNPSEYNPGRWLDEKSPNYKTPLTEYPRLKGHHIFGRGRRMCPGQDLAEAELFVLCGNLLKFFDLRPKLDRKGNPIWPDPDRWGTDVIGGPLPFECNIEIRDEGKRICVERAYFGTFGDKIQSM</sequence>
<keyword evidence="3 6" id="KW-0560">Oxidoreductase</keyword>
<comment type="similarity">
    <text evidence="1 6">Belongs to the cytochrome P450 family.</text>
</comment>
<dbReference type="Gene3D" id="1.10.630.10">
    <property type="entry name" value="Cytochrome P450"/>
    <property type="match status" value="1"/>
</dbReference>
<dbReference type="OrthoDB" id="1470350at2759"/>
<evidence type="ECO:0000256" key="4">
    <source>
        <dbReference type="ARBA" id="ARBA00023004"/>
    </source>
</evidence>
<dbReference type="PRINTS" id="PR00385">
    <property type="entry name" value="P450"/>
</dbReference>
<keyword evidence="7" id="KW-0812">Transmembrane</keyword>
<evidence type="ECO:0000256" key="2">
    <source>
        <dbReference type="ARBA" id="ARBA00022723"/>
    </source>
</evidence>
<name>A0A1Y2A7B9_9PLEO</name>
<evidence type="ECO:0000256" key="7">
    <source>
        <dbReference type="SAM" id="Phobius"/>
    </source>
</evidence>
<dbReference type="PANTHER" id="PTHR46300">
    <property type="entry name" value="P450, PUTATIVE (EUROFUNG)-RELATED-RELATED"/>
    <property type="match status" value="1"/>
</dbReference>
<dbReference type="AlphaFoldDB" id="A0A1Y2A7B9"/>
<keyword evidence="4 5" id="KW-0408">Iron</keyword>
<comment type="cofactor">
    <cofactor evidence="5">
        <name>heme</name>
        <dbReference type="ChEBI" id="CHEBI:30413"/>
    </cofactor>
</comment>
<accession>A0A1Y2A7B9</accession>
<dbReference type="GO" id="GO:0020037">
    <property type="term" value="F:heme binding"/>
    <property type="evidence" value="ECO:0007669"/>
    <property type="project" value="InterPro"/>
</dbReference>
<dbReference type="PRINTS" id="PR00463">
    <property type="entry name" value="EP450I"/>
</dbReference>
<evidence type="ECO:0000313" key="9">
    <source>
        <dbReference type="Proteomes" id="UP000193144"/>
    </source>
</evidence>
<dbReference type="InterPro" id="IPR017972">
    <property type="entry name" value="Cyt_P450_CS"/>
</dbReference>
<feature type="transmembrane region" description="Helical" evidence="7">
    <location>
        <begin position="26"/>
        <end position="44"/>
    </location>
</feature>
<dbReference type="Pfam" id="PF00067">
    <property type="entry name" value="p450"/>
    <property type="match status" value="1"/>
</dbReference>
<gene>
    <name evidence="8" type="ORF">BCR34DRAFT_529216</name>
</gene>
<feature type="binding site" description="axial binding residue" evidence="5">
    <location>
        <position position="468"/>
    </location>
    <ligand>
        <name>heme</name>
        <dbReference type="ChEBI" id="CHEBI:30413"/>
    </ligand>
    <ligandPart>
        <name>Fe</name>
        <dbReference type="ChEBI" id="CHEBI:18248"/>
    </ligandPart>
</feature>
<dbReference type="PANTHER" id="PTHR46300:SF6">
    <property type="entry name" value="CYTOCHROME P450 2C30"/>
    <property type="match status" value="1"/>
</dbReference>
<dbReference type="PROSITE" id="PS00086">
    <property type="entry name" value="CYTOCHROME_P450"/>
    <property type="match status" value="1"/>
</dbReference>
<keyword evidence="6" id="KW-0503">Monooxygenase</keyword>
<evidence type="ECO:0000256" key="3">
    <source>
        <dbReference type="ARBA" id="ARBA00023002"/>
    </source>
</evidence>
<dbReference type="STRING" id="1231657.A0A1Y2A7B9"/>
<dbReference type="Proteomes" id="UP000193144">
    <property type="component" value="Unassembled WGS sequence"/>
</dbReference>
<dbReference type="GO" id="GO:0004497">
    <property type="term" value="F:monooxygenase activity"/>
    <property type="evidence" value="ECO:0007669"/>
    <property type="project" value="UniProtKB-KW"/>
</dbReference>
<evidence type="ECO:0000313" key="8">
    <source>
        <dbReference type="EMBL" id="ORY18364.1"/>
    </source>
</evidence>
<keyword evidence="7" id="KW-1133">Transmembrane helix</keyword>
<organism evidence="8 9">
    <name type="scientific">Clohesyomyces aquaticus</name>
    <dbReference type="NCBI Taxonomy" id="1231657"/>
    <lineage>
        <taxon>Eukaryota</taxon>
        <taxon>Fungi</taxon>
        <taxon>Dikarya</taxon>
        <taxon>Ascomycota</taxon>
        <taxon>Pezizomycotina</taxon>
        <taxon>Dothideomycetes</taxon>
        <taxon>Pleosporomycetidae</taxon>
        <taxon>Pleosporales</taxon>
        <taxon>Lindgomycetaceae</taxon>
        <taxon>Clohesyomyces</taxon>
    </lineage>
</organism>
<keyword evidence="7" id="KW-0472">Membrane</keyword>
<keyword evidence="5 6" id="KW-0349">Heme</keyword>
<evidence type="ECO:0000256" key="5">
    <source>
        <dbReference type="PIRSR" id="PIRSR602401-1"/>
    </source>
</evidence>
<reference evidence="8 9" key="1">
    <citation type="submission" date="2016-07" db="EMBL/GenBank/DDBJ databases">
        <title>Pervasive Adenine N6-methylation of Active Genes in Fungi.</title>
        <authorList>
            <consortium name="DOE Joint Genome Institute"/>
            <person name="Mondo S.J."/>
            <person name="Dannebaum R.O."/>
            <person name="Kuo R.C."/>
            <person name="Labutti K."/>
            <person name="Haridas S."/>
            <person name="Kuo A."/>
            <person name="Salamov A."/>
            <person name="Ahrendt S.R."/>
            <person name="Lipzen A."/>
            <person name="Sullivan W."/>
            <person name="Andreopoulos W.B."/>
            <person name="Clum A."/>
            <person name="Lindquist E."/>
            <person name="Daum C."/>
            <person name="Ramamoorthy G.K."/>
            <person name="Gryganskyi A."/>
            <person name="Culley D."/>
            <person name="Magnuson J.K."/>
            <person name="James T.Y."/>
            <person name="O'Malley M.A."/>
            <person name="Stajich J.E."/>
            <person name="Spatafora J.W."/>
            <person name="Visel A."/>
            <person name="Grigoriev I.V."/>
        </authorList>
    </citation>
    <scope>NUCLEOTIDE SEQUENCE [LARGE SCALE GENOMIC DNA]</scope>
    <source>
        <strain evidence="8 9">CBS 115471</strain>
    </source>
</reference>
<dbReference type="InterPro" id="IPR001128">
    <property type="entry name" value="Cyt_P450"/>
</dbReference>
<proteinExistence type="inferred from homology"/>
<dbReference type="InterPro" id="IPR002401">
    <property type="entry name" value="Cyt_P450_E_grp-I"/>
</dbReference>
<dbReference type="InterPro" id="IPR050364">
    <property type="entry name" value="Cytochrome_P450_fung"/>
</dbReference>
<feature type="transmembrane region" description="Helical" evidence="7">
    <location>
        <begin position="313"/>
        <end position="341"/>
    </location>
</feature>
<protein>
    <submittedName>
        <fullName evidence="8">Cytochrome P450 oxidoreductase</fullName>
    </submittedName>
</protein>
<dbReference type="InterPro" id="IPR036396">
    <property type="entry name" value="Cyt_P450_sf"/>
</dbReference>